<dbReference type="AlphaFoldDB" id="A0A0A9T5K3"/>
<proteinExistence type="predicted"/>
<reference evidence="1" key="2">
    <citation type="journal article" date="2015" name="Data Brief">
        <title>Shoot transcriptome of the giant reed, Arundo donax.</title>
        <authorList>
            <person name="Barrero R.A."/>
            <person name="Guerrero F.D."/>
            <person name="Moolhuijzen P."/>
            <person name="Goolsby J.A."/>
            <person name="Tidwell J."/>
            <person name="Bellgard S.E."/>
            <person name="Bellgard M.I."/>
        </authorList>
    </citation>
    <scope>NUCLEOTIDE SEQUENCE</scope>
    <source>
        <tissue evidence="1">Shoot tissue taken approximately 20 cm above the soil surface</tissue>
    </source>
</reference>
<organism evidence="1">
    <name type="scientific">Arundo donax</name>
    <name type="common">Giant reed</name>
    <name type="synonym">Donax arundinaceus</name>
    <dbReference type="NCBI Taxonomy" id="35708"/>
    <lineage>
        <taxon>Eukaryota</taxon>
        <taxon>Viridiplantae</taxon>
        <taxon>Streptophyta</taxon>
        <taxon>Embryophyta</taxon>
        <taxon>Tracheophyta</taxon>
        <taxon>Spermatophyta</taxon>
        <taxon>Magnoliopsida</taxon>
        <taxon>Liliopsida</taxon>
        <taxon>Poales</taxon>
        <taxon>Poaceae</taxon>
        <taxon>PACMAD clade</taxon>
        <taxon>Arundinoideae</taxon>
        <taxon>Arundineae</taxon>
        <taxon>Arundo</taxon>
    </lineage>
</organism>
<accession>A0A0A9T5K3</accession>
<sequence length="33" mass="3647">MVHPFLAHSSSCNFNNFFVSSTSSCNNFSRSSC</sequence>
<protein>
    <submittedName>
        <fullName evidence="1">Uncharacterized protein</fullName>
    </submittedName>
</protein>
<reference evidence="1" key="1">
    <citation type="submission" date="2014-09" db="EMBL/GenBank/DDBJ databases">
        <authorList>
            <person name="Magalhaes I.L.F."/>
            <person name="Oliveira U."/>
            <person name="Santos F.R."/>
            <person name="Vidigal T.H.D.A."/>
            <person name="Brescovit A.D."/>
            <person name="Santos A.J."/>
        </authorList>
    </citation>
    <scope>NUCLEOTIDE SEQUENCE</scope>
    <source>
        <tissue evidence="1">Shoot tissue taken approximately 20 cm above the soil surface</tissue>
    </source>
</reference>
<dbReference type="EMBL" id="GBRH01263904">
    <property type="protein sequence ID" value="JAD33991.1"/>
    <property type="molecule type" value="Transcribed_RNA"/>
</dbReference>
<name>A0A0A9T5K3_ARUDO</name>
<evidence type="ECO:0000313" key="1">
    <source>
        <dbReference type="EMBL" id="JAD33991.1"/>
    </source>
</evidence>